<dbReference type="InterPro" id="IPR036908">
    <property type="entry name" value="RlpA-like_sf"/>
</dbReference>
<dbReference type="PANTHER" id="PTHR31836:SF28">
    <property type="entry name" value="SRCR DOMAIN-CONTAINING PROTEIN-RELATED"/>
    <property type="match status" value="1"/>
</dbReference>
<keyword evidence="1 2" id="KW-0732">Signal</keyword>
<reference evidence="4" key="1">
    <citation type="submission" date="2021-02" db="EMBL/GenBank/DDBJ databases">
        <authorList>
            <person name="Nowell W R."/>
        </authorList>
    </citation>
    <scope>NUCLEOTIDE SEQUENCE</scope>
</reference>
<dbReference type="InterPro" id="IPR051477">
    <property type="entry name" value="Expansin_CellWall"/>
</dbReference>
<sequence length="145" mass="15195">MSYNLTLAICAFAAFFCLIDARHVQQQPSSDNNNSTVVSNSETDSGAATYYDPSMGACGILSMGDELVCAIPDALYDTKTIGGNPNNNAFCGQKISVTGPKGTVVVTIVDRCGSCKGGDLDLSRPAFDAIGDPTNGRVPITWSFI</sequence>
<name>A0A814W2G0_9BILA</name>
<dbReference type="AlphaFoldDB" id="A0A814W2G0"/>
<dbReference type="PANTHER" id="PTHR31836">
    <property type="match status" value="1"/>
</dbReference>
<feature type="chain" id="PRO_5032602580" description="RlpA-like protein double-psi beta-barrel domain-containing protein" evidence="2">
    <location>
        <begin position="22"/>
        <end position="145"/>
    </location>
</feature>
<dbReference type="InterPro" id="IPR009009">
    <property type="entry name" value="RlpA-like_DPBB"/>
</dbReference>
<dbReference type="SUPFAM" id="SSF50685">
    <property type="entry name" value="Barwin-like endoglucanases"/>
    <property type="match status" value="1"/>
</dbReference>
<comment type="caution">
    <text evidence="4">The sequence shown here is derived from an EMBL/GenBank/DDBJ whole genome shotgun (WGS) entry which is preliminary data.</text>
</comment>
<evidence type="ECO:0000313" key="4">
    <source>
        <dbReference type="EMBL" id="CAF1196709.1"/>
    </source>
</evidence>
<feature type="domain" description="RlpA-like protein double-psi beta-barrel" evidence="3">
    <location>
        <begin position="91"/>
        <end position="141"/>
    </location>
</feature>
<dbReference type="EMBL" id="CAJNOE010000401">
    <property type="protein sequence ID" value="CAF1196709.1"/>
    <property type="molecule type" value="Genomic_DNA"/>
</dbReference>
<gene>
    <name evidence="4" type="ORF">IZO911_LOCUS28365</name>
</gene>
<accession>A0A814W2G0</accession>
<dbReference type="Proteomes" id="UP000663860">
    <property type="component" value="Unassembled WGS sequence"/>
</dbReference>
<dbReference type="Gene3D" id="2.40.40.10">
    <property type="entry name" value="RlpA-like domain"/>
    <property type="match status" value="1"/>
</dbReference>
<evidence type="ECO:0000259" key="3">
    <source>
        <dbReference type="Pfam" id="PF03330"/>
    </source>
</evidence>
<evidence type="ECO:0000256" key="1">
    <source>
        <dbReference type="ARBA" id="ARBA00022729"/>
    </source>
</evidence>
<evidence type="ECO:0000313" key="5">
    <source>
        <dbReference type="Proteomes" id="UP000663860"/>
    </source>
</evidence>
<dbReference type="Pfam" id="PF03330">
    <property type="entry name" value="DPBB_1"/>
    <property type="match status" value="1"/>
</dbReference>
<proteinExistence type="predicted"/>
<protein>
    <recommendedName>
        <fullName evidence="3">RlpA-like protein double-psi beta-barrel domain-containing protein</fullName>
    </recommendedName>
</protein>
<organism evidence="4 5">
    <name type="scientific">Adineta steineri</name>
    <dbReference type="NCBI Taxonomy" id="433720"/>
    <lineage>
        <taxon>Eukaryota</taxon>
        <taxon>Metazoa</taxon>
        <taxon>Spiralia</taxon>
        <taxon>Gnathifera</taxon>
        <taxon>Rotifera</taxon>
        <taxon>Eurotatoria</taxon>
        <taxon>Bdelloidea</taxon>
        <taxon>Adinetida</taxon>
        <taxon>Adinetidae</taxon>
        <taxon>Adineta</taxon>
    </lineage>
</organism>
<feature type="signal peptide" evidence="2">
    <location>
        <begin position="1"/>
        <end position="21"/>
    </location>
</feature>
<evidence type="ECO:0000256" key="2">
    <source>
        <dbReference type="SAM" id="SignalP"/>
    </source>
</evidence>
<dbReference type="CDD" id="cd22272">
    <property type="entry name" value="DPBB_EXLX1-like"/>
    <property type="match status" value="1"/>
</dbReference>